<dbReference type="RefSeq" id="WP_180942582.1">
    <property type="nucleotide sequence ID" value="NZ_CP041241.1"/>
</dbReference>
<name>A0A859QZ91_9HYPH</name>
<dbReference type="PANTHER" id="PTHR30006">
    <property type="entry name" value="THIAMINE-BINDING PERIPLASMIC PROTEIN-RELATED"/>
    <property type="match status" value="1"/>
</dbReference>
<evidence type="ECO:0000313" key="1">
    <source>
        <dbReference type="EMBL" id="QLL65686.1"/>
    </source>
</evidence>
<reference evidence="1 2" key="1">
    <citation type="submission" date="2019-06" db="EMBL/GenBank/DDBJ databases">
        <title>Complete genome sequence of Ensifer mexicanus ITTG R7 isolated from nodules of Acacia angustissima (Mill.) Kuntze.</title>
        <authorList>
            <person name="Rincon-Rosales R."/>
            <person name="Rogel M.A."/>
            <person name="Guerrero G."/>
            <person name="Rincon-Molina C.I."/>
            <person name="Lopez-Lopez A."/>
            <person name="Martinez-Romero E."/>
        </authorList>
    </citation>
    <scope>NUCLEOTIDE SEQUENCE [LARGE SCALE GENOMIC DNA]</scope>
    <source>
        <strain evidence="1 2">ITTG R7</strain>
        <plasmid evidence="2">pemeittgr7c</plasmid>
    </source>
</reference>
<keyword evidence="2" id="KW-1185">Reference proteome</keyword>
<dbReference type="PANTHER" id="PTHR30006:SF24">
    <property type="entry name" value="SLL0237 PROTEIN"/>
    <property type="match status" value="1"/>
</dbReference>
<keyword evidence="1" id="KW-0614">Plasmid</keyword>
<dbReference type="Gene3D" id="3.40.190.10">
    <property type="entry name" value="Periplasmic binding protein-like II"/>
    <property type="match status" value="2"/>
</dbReference>
<organism evidence="1 2">
    <name type="scientific">Sinorhizobium mexicanum</name>
    <dbReference type="NCBI Taxonomy" id="375549"/>
    <lineage>
        <taxon>Bacteria</taxon>
        <taxon>Pseudomonadati</taxon>
        <taxon>Pseudomonadota</taxon>
        <taxon>Alphaproteobacteria</taxon>
        <taxon>Hyphomicrobiales</taxon>
        <taxon>Rhizobiaceae</taxon>
        <taxon>Sinorhizobium/Ensifer group</taxon>
        <taxon>Sinorhizobium</taxon>
    </lineage>
</organism>
<accession>A0A859QZ91</accession>
<dbReference type="AlphaFoldDB" id="A0A859QZ91"/>
<protein>
    <submittedName>
        <fullName evidence="1">Extracellular solute-binding protein</fullName>
    </submittedName>
</protein>
<gene>
    <name evidence="1" type="ORF">FKV68_30840</name>
</gene>
<dbReference type="EMBL" id="CP041241">
    <property type="protein sequence ID" value="QLL65686.1"/>
    <property type="molecule type" value="Genomic_DNA"/>
</dbReference>
<dbReference type="Pfam" id="PF13343">
    <property type="entry name" value="SBP_bac_6"/>
    <property type="match status" value="1"/>
</dbReference>
<dbReference type="KEGG" id="emx:FKV68_30840"/>
<dbReference type="SUPFAM" id="SSF53850">
    <property type="entry name" value="Periplasmic binding protein-like II"/>
    <property type="match status" value="1"/>
</dbReference>
<evidence type="ECO:0000313" key="2">
    <source>
        <dbReference type="Proteomes" id="UP000510721"/>
    </source>
</evidence>
<sequence>MQRLMLAALCVALGGVPASAQVTDDLVRAAREEGKIVWYTTVADGLTVLTPLAALFKEKYGVAVEYATGSTADNVSKIVNEAKAGVLQSDLWDGSTAYTTIAAADLAGSYLPSSAASLPAELKDPSGRWVAMTLQYYGAAANTELVGTDALPKSYQDLLRPEFKGQMAWSTGGGIISPPGMIGGLVKAMGEDNALAYLEALSTQDVANSAERQTGLLDQVVAGQYKITLVAGTHHVHARQAKGAPITFLKLDPAITLISRVGMLKGSPHPNAARLFLEFILSNEAQSIFAKGGYIPANPNIPPSVPSLAPSTGDFNAVAVSLEEYEARQKEWKAIYERLFQ</sequence>
<geneLocation type="plasmid" evidence="2">
    <name>pemeittgr7c</name>
</geneLocation>
<proteinExistence type="predicted"/>
<dbReference type="Proteomes" id="UP000510721">
    <property type="component" value="Plasmid pEmeITTGR7c"/>
</dbReference>